<keyword evidence="2" id="KW-1185">Reference proteome</keyword>
<evidence type="ECO:0000313" key="2">
    <source>
        <dbReference type="Proteomes" id="UP000307173"/>
    </source>
</evidence>
<comment type="caution">
    <text evidence="1">The sequence shown here is derived from an EMBL/GenBank/DDBJ whole genome shotgun (WGS) entry which is preliminary data.</text>
</comment>
<accession>A0A4V4NFF0</accession>
<protein>
    <submittedName>
        <fullName evidence="1">Uncharacterized protein</fullName>
    </submittedName>
</protein>
<name>A0A4V4NFF0_9ASCO</name>
<sequence length="182" mass="20465">MKNPIASSLSRGDIRSPQQIKHTNNNIQLSRAANEEIRIQNNYQHTSGGKLLNMLFYLEIIFGMKHRIIHLLVILDEPLDVVKINEFGEICYVNLALPQIGKNKQGDSKLLSRAVVAIYSGPSELSNTLHSIVDNPLVVEYRITASPKEDIPKTESIITHKSEQTPTEISSSLQVLWQRSPI</sequence>
<dbReference type="Proteomes" id="UP000307173">
    <property type="component" value="Unassembled WGS sequence"/>
</dbReference>
<proteinExistence type="predicted"/>
<evidence type="ECO:0000313" key="1">
    <source>
        <dbReference type="EMBL" id="TID21116.1"/>
    </source>
</evidence>
<dbReference type="EMBL" id="SELW01000554">
    <property type="protein sequence ID" value="TID21116.1"/>
    <property type="molecule type" value="Genomic_DNA"/>
</dbReference>
<gene>
    <name evidence="1" type="ORF">CANINC_003509</name>
</gene>
<dbReference type="AlphaFoldDB" id="A0A4V4NFF0"/>
<reference evidence="1 2" key="1">
    <citation type="journal article" date="2019" name="Front. Genet.">
        <title>Whole-Genome Sequencing of the Opportunistic Yeast Pathogen Candida inconspicua Uncovers Its Hybrid Origin.</title>
        <authorList>
            <person name="Mixao V."/>
            <person name="Hansen A.P."/>
            <person name="Saus E."/>
            <person name="Boekhout T."/>
            <person name="Lass-Florl C."/>
            <person name="Gabaldon T."/>
        </authorList>
    </citation>
    <scope>NUCLEOTIDE SEQUENCE [LARGE SCALE GENOMIC DNA]</scope>
    <source>
        <strain evidence="1 2">CBS 180</strain>
    </source>
</reference>
<organism evidence="1 2">
    <name type="scientific">Pichia inconspicua</name>
    <dbReference type="NCBI Taxonomy" id="52247"/>
    <lineage>
        <taxon>Eukaryota</taxon>
        <taxon>Fungi</taxon>
        <taxon>Dikarya</taxon>
        <taxon>Ascomycota</taxon>
        <taxon>Saccharomycotina</taxon>
        <taxon>Pichiomycetes</taxon>
        <taxon>Pichiales</taxon>
        <taxon>Pichiaceae</taxon>
        <taxon>Pichia</taxon>
    </lineage>
</organism>